<gene>
    <name evidence="2" type="ORF">SAMN06297251_103220</name>
</gene>
<dbReference type="SUPFAM" id="SSF52980">
    <property type="entry name" value="Restriction endonuclease-like"/>
    <property type="match status" value="1"/>
</dbReference>
<keyword evidence="2" id="KW-0378">Hydrolase</keyword>
<dbReference type="STRING" id="937218.SAMN06297251_103220"/>
<dbReference type="Pfam" id="PF05685">
    <property type="entry name" value="Uma2"/>
    <property type="match status" value="1"/>
</dbReference>
<dbReference type="EMBL" id="FWXR01000003">
    <property type="protein sequence ID" value="SMC53468.1"/>
    <property type="molecule type" value="Genomic_DNA"/>
</dbReference>
<keyword evidence="2" id="KW-0540">Nuclease</keyword>
<dbReference type="Gene3D" id="3.90.1570.10">
    <property type="entry name" value="tt1808, chain A"/>
    <property type="match status" value="1"/>
</dbReference>
<protein>
    <submittedName>
        <fullName evidence="2">Endonuclease, Uma2 family (Restriction endonuclease fold)</fullName>
    </submittedName>
</protein>
<evidence type="ECO:0000313" key="3">
    <source>
        <dbReference type="Proteomes" id="UP000192656"/>
    </source>
</evidence>
<dbReference type="PANTHER" id="PTHR36558:SF1">
    <property type="entry name" value="RESTRICTION ENDONUCLEASE DOMAIN-CONTAINING PROTEIN-RELATED"/>
    <property type="match status" value="1"/>
</dbReference>
<dbReference type="OrthoDB" id="8452919at2"/>
<dbReference type="InterPro" id="IPR008538">
    <property type="entry name" value="Uma2"/>
</dbReference>
<feature type="domain" description="Putative restriction endonuclease" evidence="1">
    <location>
        <begin position="19"/>
        <end position="182"/>
    </location>
</feature>
<proteinExistence type="predicted"/>
<dbReference type="InterPro" id="IPR011335">
    <property type="entry name" value="Restrct_endonuc-II-like"/>
</dbReference>
<sequence>MSALADDRKIDEAAQPLTVEAFFDWIEHREERFELVEGVVRMLPNVTRSHANIVSNIDYALQSRLDRSRYMVTQGDFAVQTGPKTVRYADLMVEETNDDLMARKSDSPLLLVEVLSHSTAPLDFGIKRFEYQALPSLQVYMIVDQTRPFVWLFLRDTEGTWNAEPRLIDEGAIPIAVLGVELDLAEIYHRIFSLKVGGGQTG</sequence>
<name>A0A1W1ZZH7_9HYPH</name>
<dbReference type="InterPro" id="IPR012296">
    <property type="entry name" value="Nuclease_put_TT1808"/>
</dbReference>
<evidence type="ECO:0000259" key="1">
    <source>
        <dbReference type="Pfam" id="PF05685"/>
    </source>
</evidence>
<dbReference type="RefSeq" id="WP_084409038.1">
    <property type="nucleotide sequence ID" value="NZ_FWXR01000003.1"/>
</dbReference>
<accession>A0A1W1ZZH7</accession>
<organism evidence="2 3">
    <name type="scientific">Fulvimarina manganoxydans</name>
    <dbReference type="NCBI Taxonomy" id="937218"/>
    <lineage>
        <taxon>Bacteria</taxon>
        <taxon>Pseudomonadati</taxon>
        <taxon>Pseudomonadota</taxon>
        <taxon>Alphaproteobacteria</taxon>
        <taxon>Hyphomicrobiales</taxon>
        <taxon>Aurantimonadaceae</taxon>
        <taxon>Fulvimarina</taxon>
    </lineage>
</organism>
<dbReference type="Proteomes" id="UP000192656">
    <property type="component" value="Unassembled WGS sequence"/>
</dbReference>
<dbReference type="CDD" id="cd06260">
    <property type="entry name" value="DUF820-like"/>
    <property type="match status" value="1"/>
</dbReference>
<keyword evidence="3" id="KW-1185">Reference proteome</keyword>
<dbReference type="AlphaFoldDB" id="A0A1W1ZZH7"/>
<keyword evidence="2" id="KW-0255">Endonuclease</keyword>
<dbReference type="PANTHER" id="PTHR36558">
    <property type="entry name" value="GLR1098 PROTEIN"/>
    <property type="match status" value="1"/>
</dbReference>
<dbReference type="GO" id="GO:0004519">
    <property type="term" value="F:endonuclease activity"/>
    <property type="evidence" value="ECO:0007669"/>
    <property type="project" value="UniProtKB-KW"/>
</dbReference>
<evidence type="ECO:0000313" key="2">
    <source>
        <dbReference type="EMBL" id="SMC53468.1"/>
    </source>
</evidence>
<reference evidence="2 3" key="1">
    <citation type="submission" date="2017-04" db="EMBL/GenBank/DDBJ databases">
        <authorList>
            <person name="Afonso C.L."/>
            <person name="Miller P.J."/>
            <person name="Scott M.A."/>
            <person name="Spackman E."/>
            <person name="Goraichik I."/>
            <person name="Dimitrov K.M."/>
            <person name="Suarez D.L."/>
            <person name="Swayne D.E."/>
        </authorList>
    </citation>
    <scope>NUCLEOTIDE SEQUENCE [LARGE SCALE GENOMIC DNA]</scope>
    <source>
        <strain evidence="2 3">CGMCC 1.10972</strain>
    </source>
</reference>